<organism evidence="1 2">
    <name type="scientific">Sphingobacterium gobiense</name>
    <dbReference type="NCBI Taxonomy" id="1382456"/>
    <lineage>
        <taxon>Bacteria</taxon>
        <taxon>Pseudomonadati</taxon>
        <taxon>Bacteroidota</taxon>
        <taxon>Sphingobacteriia</taxon>
        <taxon>Sphingobacteriales</taxon>
        <taxon>Sphingobacteriaceae</taxon>
        <taxon>Sphingobacterium</taxon>
    </lineage>
</organism>
<keyword evidence="2" id="KW-1185">Reference proteome</keyword>
<evidence type="ECO:0000313" key="2">
    <source>
        <dbReference type="Proteomes" id="UP000238642"/>
    </source>
</evidence>
<evidence type="ECO:0000313" key="1">
    <source>
        <dbReference type="EMBL" id="PRD57066.1"/>
    </source>
</evidence>
<reference evidence="1 2" key="1">
    <citation type="submission" date="2018-02" db="EMBL/GenBank/DDBJ databases">
        <title>The draft genome of Sphingobacterium gobiense H7.</title>
        <authorList>
            <person name="Li L."/>
            <person name="Liu L."/>
            <person name="Zhang X."/>
            <person name="Wang T."/>
            <person name="Liang L."/>
        </authorList>
    </citation>
    <scope>NUCLEOTIDE SEQUENCE [LARGE SCALE GENOMIC DNA]</scope>
    <source>
        <strain evidence="1 2">ACCC 05757</strain>
    </source>
</reference>
<proteinExistence type="predicted"/>
<dbReference type="OrthoDB" id="9791543at2"/>
<sequence length="74" mass="8356">MSSYDLDDALGNNTVSWYGDVNNPYGEVVLMDICLIYPYGEIILSRVDVTLPSGCERWLILDNMDLSPEIIAQR</sequence>
<protein>
    <submittedName>
        <fullName evidence="1">Uncharacterized protein</fullName>
    </submittedName>
</protein>
<accession>A0A2S9JUW1</accession>
<comment type="caution">
    <text evidence="1">The sequence shown here is derived from an EMBL/GenBank/DDBJ whole genome shotgun (WGS) entry which is preliminary data.</text>
</comment>
<dbReference type="Proteomes" id="UP000238642">
    <property type="component" value="Unassembled WGS sequence"/>
</dbReference>
<dbReference type="RefSeq" id="WP_105724499.1">
    <property type="nucleotide sequence ID" value="NZ_PVBS01000001.1"/>
</dbReference>
<dbReference type="AlphaFoldDB" id="A0A2S9JUW1"/>
<name>A0A2S9JUW1_9SPHI</name>
<dbReference type="EMBL" id="PVBS01000001">
    <property type="protein sequence ID" value="PRD57066.1"/>
    <property type="molecule type" value="Genomic_DNA"/>
</dbReference>
<gene>
    <name evidence="1" type="ORF">C5749_07630</name>
</gene>